<evidence type="ECO:0000313" key="1">
    <source>
        <dbReference type="EMBL" id="OZY86667.1"/>
    </source>
</evidence>
<evidence type="ECO:0000313" key="2">
    <source>
        <dbReference type="Proteomes" id="UP000216101"/>
    </source>
</evidence>
<dbReference type="AlphaFoldDB" id="A0A266Q9U5"/>
<sequence length="320" mass="34432">MNRSSGLTTIASKKSALLYAFIGAALTYGALSISSNDAQQRQQITALEHKILDLELLVAQQEQALNNAYAVGITTTATPLAMATPATSSTAANTTTSVDQQDTEQSQANASIVVDSNQVLKALSTQSDRDPRSFPDKINDLLASNPSQENVAIASKGMVDLTDNRDLLPDYALESIYQEHSNPELKRVAAQVLSARGDNRLLEKQINTLAPRLHSESPEERQRALVELAKTHYAGAATAIAPLLQDDNVGVKLDALLALRATGNQGHIRWADPLRNDPDPAVSWLANDVVNHLQNLSETARTRLTDSDIASGIPLMAHTN</sequence>
<dbReference type="Gene3D" id="1.25.10.10">
    <property type="entry name" value="Leucine-rich Repeat Variant"/>
    <property type="match status" value="1"/>
</dbReference>
<proteinExistence type="predicted"/>
<dbReference type="Proteomes" id="UP000216101">
    <property type="component" value="Unassembled WGS sequence"/>
</dbReference>
<accession>A0A266Q9U5</accession>
<reference evidence="2" key="1">
    <citation type="submission" date="2017-05" db="EMBL/GenBank/DDBJ databases">
        <authorList>
            <person name="Barney B.M."/>
        </authorList>
    </citation>
    <scope>NUCLEOTIDE SEQUENCE [LARGE SCALE GENOMIC DNA]</scope>
    <source>
        <strain evidence="2">PSBB022</strain>
    </source>
</reference>
<dbReference type="RefSeq" id="WP_094984284.1">
    <property type="nucleotide sequence ID" value="NZ_NHNI01000001.1"/>
</dbReference>
<name>A0A266Q9U5_9GAMM</name>
<gene>
    <name evidence="1" type="ORF">CBP51_06530</name>
</gene>
<dbReference type="EMBL" id="NHNI01000001">
    <property type="protein sequence ID" value="OZY86667.1"/>
    <property type="molecule type" value="Genomic_DNA"/>
</dbReference>
<organism evidence="1 2">
    <name type="scientific">Cellvibrio mixtus</name>
    <dbReference type="NCBI Taxonomy" id="39650"/>
    <lineage>
        <taxon>Bacteria</taxon>
        <taxon>Pseudomonadati</taxon>
        <taxon>Pseudomonadota</taxon>
        <taxon>Gammaproteobacteria</taxon>
        <taxon>Cellvibrionales</taxon>
        <taxon>Cellvibrionaceae</taxon>
        <taxon>Cellvibrio</taxon>
    </lineage>
</organism>
<protein>
    <recommendedName>
        <fullName evidence="3">HEAT repeat domain-containing protein</fullName>
    </recommendedName>
</protein>
<dbReference type="SUPFAM" id="SSF48371">
    <property type="entry name" value="ARM repeat"/>
    <property type="match status" value="1"/>
</dbReference>
<dbReference type="InterPro" id="IPR011989">
    <property type="entry name" value="ARM-like"/>
</dbReference>
<dbReference type="InterPro" id="IPR016024">
    <property type="entry name" value="ARM-type_fold"/>
</dbReference>
<comment type="caution">
    <text evidence="1">The sequence shown here is derived from an EMBL/GenBank/DDBJ whole genome shotgun (WGS) entry which is preliminary data.</text>
</comment>
<evidence type="ECO:0008006" key="3">
    <source>
        <dbReference type="Google" id="ProtNLM"/>
    </source>
</evidence>
<keyword evidence="2" id="KW-1185">Reference proteome</keyword>